<proteinExistence type="predicted"/>
<keyword evidence="2" id="KW-1185">Reference proteome</keyword>
<reference evidence="1 2" key="1">
    <citation type="journal article" date="2019" name="Nat. Ecol. Evol.">
        <title>Megaphylogeny resolves global patterns of mushroom evolution.</title>
        <authorList>
            <person name="Varga T."/>
            <person name="Krizsan K."/>
            <person name="Foldi C."/>
            <person name="Dima B."/>
            <person name="Sanchez-Garcia M."/>
            <person name="Sanchez-Ramirez S."/>
            <person name="Szollosi G.J."/>
            <person name="Szarkandi J.G."/>
            <person name="Papp V."/>
            <person name="Albert L."/>
            <person name="Andreopoulos W."/>
            <person name="Angelini C."/>
            <person name="Antonin V."/>
            <person name="Barry K.W."/>
            <person name="Bougher N.L."/>
            <person name="Buchanan P."/>
            <person name="Buyck B."/>
            <person name="Bense V."/>
            <person name="Catcheside P."/>
            <person name="Chovatia M."/>
            <person name="Cooper J."/>
            <person name="Damon W."/>
            <person name="Desjardin D."/>
            <person name="Finy P."/>
            <person name="Geml J."/>
            <person name="Haridas S."/>
            <person name="Hughes K."/>
            <person name="Justo A."/>
            <person name="Karasinski D."/>
            <person name="Kautmanova I."/>
            <person name="Kiss B."/>
            <person name="Kocsube S."/>
            <person name="Kotiranta H."/>
            <person name="LaButti K.M."/>
            <person name="Lechner B.E."/>
            <person name="Liimatainen K."/>
            <person name="Lipzen A."/>
            <person name="Lukacs Z."/>
            <person name="Mihaltcheva S."/>
            <person name="Morgado L.N."/>
            <person name="Niskanen T."/>
            <person name="Noordeloos M.E."/>
            <person name="Ohm R.A."/>
            <person name="Ortiz-Santana B."/>
            <person name="Ovrebo C."/>
            <person name="Racz N."/>
            <person name="Riley R."/>
            <person name="Savchenko A."/>
            <person name="Shiryaev A."/>
            <person name="Soop K."/>
            <person name="Spirin V."/>
            <person name="Szebenyi C."/>
            <person name="Tomsovsky M."/>
            <person name="Tulloss R.E."/>
            <person name="Uehling J."/>
            <person name="Grigoriev I.V."/>
            <person name="Vagvolgyi C."/>
            <person name="Papp T."/>
            <person name="Martin F.M."/>
            <person name="Miettinen O."/>
            <person name="Hibbett D.S."/>
            <person name="Nagy L.G."/>
        </authorList>
    </citation>
    <scope>NUCLEOTIDE SEQUENCE [LARGE SCALE GENOMIC DNA]</scope>
    <source>
        <strain evidence="1 2">CBS 962.96</strain>
    </source>
</reference>
<dbReference type="EMBL" id="ML179172">
    <property type="protein sequence ID" value="THU96655.1"/>
    <property type="molecule type" value="Genomic_DNA"/>
</dbReference>
<evidence type="ECO:0000313" key="2">
    <source>
        <dbReference type="Proteomes" id="UP000297245"/>
    </source>
</evidence>
<evidence type="ECO:0000313" key="1">
    <source>
        <dbReference type="EMBL" id="THU96655.1"/>
    </source>
</evidence>
<name>A0A4V4HFY1_DENBC</name>
<sequence>MSMDNQPLSDRVKTEVKSIKDQLDELKLEVTHQVDVDLKETIIKFCDSFSTLVGVYCSPERLIREDSDLWKIFIESISVIDKDLHELTNMQYQMPGSWPPERGQRNRNGVLDSAIATASHIHLNCNYSGARTTYHFQSQLS</sequence>
<accession>A0A4V4HFY1</accession>
<protein>
    <submittedName>
        <fullName evidence="1">Uncharacterized protein</fullName>
    </submittedName>
</protein>
<organism evidence="1 2">
    <name type="scientific">Dendrothele bispora (strain CBS 962.96)</name>
    <dbReference type="NCBI Taxonomy" id="1314807"/>
    <lineage>
        <taxon>Eukaryota</taxon>
        <taxon>Fungi</taxon>
        <taxon>Dikarya</taxon>
        <taxon>Basidiomycota</taxon>
        <taxon>Agaricomycotina</taxon>
        <taxon>Agaricomycetes</taxon>
        <taxon>Agaricomycetidae</taxon>
        <taxon>Agaricales</taxon>
        <taxon>Agaricales incertae sedis</taxon>
        <taxon>Dendrothele</taxon>
    </lineage>
</organism>
<dbReference type="Proteomes" id="UP000297245">
    <property type="component" value="Unassembled WGS sequence"/>
</dbReference>
<dbReference type="AlphaFoldDB" id="A0A4V4HFY1"/>
<gene>
    <name evidence="1" type="ORF">K435DRAFT_797186</name>
</gene>